<sequence length="378" mass="42925">MQNPIPTAIPVPTAPTNGVQQYQLKESTPLSEQSIKELKRQGYSHGLASSLTANNMEFPLRIWVVDNSGSMQKADGHRIIPTRKKNELKIVDSTRWDEIKESVNYHIEMSALLEAPTSFRLLNNPGASVGSQQFDVAQMGRDHIRSDVSRAHAIMTKSRPNGVTPLTEHIDEIYSTVNALGPSLTAEGKRVVIVIATDGLPTDAYGNHSKFEQDRFIRSLRALEGLPVWLVVRLCTDDDEVVNFYNDLDEMLEISMDVLDDFVGEAHEVYEHNKWLNYALPLHRMREMGFHDRVFDMLDERTLTKGELRDFCILLFGVENFDGVSDPSVDWHGFMTSIDYLLKKEELQYDPVKKRMAPWINLQKLNKIYGDGSACVIM</sequence>
<name>A0AAD3DAP3_9STRA</name>
<gene>
    <name evidence="1" type="ORF">CTEN210_16371</name>
</gene>
<dbReference type="Proteomes" id="UP001054902">
    <property type="component" value="Unassembled WGS sequence"/>
</dbReference>
<reference evidence="1 2" key="1">
    <citation type="journal article" date="2021" name="Sci. Rep.">
        <title>The genome of the diatom Chaetoceros tenuissimus carries an ancient integrated fragment of an extant virus.</title>
        <authorList>
            <person name="Hongo Y."/>
            <person name="Kimura K."/>
            <person name="Takaki Y."/>
            <person name="Yoshida Y."/>
            <person name="Baba S."/>
            <person name="Kobayashi G."/>
            <person name="Nagasaki K."/>
            <person name="Hano T."/>
            <person name="Tomaru Y."/>
        </authorList>
    </citation>
    <scope>NUCLEOTIDE SEQUENCE [LARGE SCALE GENOMIC DNA]</scope>
    <source>
        <strain evidence="1 2">NIES-3715</strain>
    </source>
</reference>
<dbReference type="Gene3D" id="3.40.50.410">
    <property type="entry name" value="von Willebrand factor, type A domain"/>
    <property type="match status" value="1"/>
</dbReference>
<dbReference type="EMBL" id="BLLK01000069">
    <property type="protein sequence ID" value="GFH59895.1"/>
    <property type="molecule type" value="Genomic_DNA"/>
</dbReference>
<evidence type="ECO:0000313" key="1">
    <source>
        <dbReference type="EMBL" id="GFH59895.1"/>
    </source>
</evidence>
<accession>A0AAD3DAP3</accession>
<evidence type="ECO:0000313" key="2">
    <source>
        <dbReference type="Proteomes" id="UP001054902"/>
    </source>
</evidence>
<organism evidence="1 2">
    <name type="scientific">Chaetoceros tenuissimus</name>
    <dbReference type="NCBI Taxonomy" id="426638"/>
    <lineage>
        <taxon>Eukaryota</taxon>
        <taxon>Sar</taxon>
        <taxon>Stramenopiles</taxon>
        <taxon>Ochrophyta</taxon>
        <taxon>Bacillariophyta</taxon>
        <taxon>Coscinodiscophyceae</taxon>
        <taxon>Chaetocerotophycidae</taxon>
        <taxon>Chaetocerotales</taxon>
        <taxon>Chaetocerotaceae</taxon>
        <taxon>Chaetoceros</taxon>
    </lineage>
</organism>
<proteinExistence type="predicted"/>
<evidence type="ECO:0008006" key="3">
    <source>
        <dbReference type="Google" id="ProtNLM"/>
    </source>
</evidence>
<comment type="caution">
    <text evidence="1">The sequence shown here is derived from an EMBL/GenBank/DDBJ whole genome shotgun (WGS) entry which is preliminary data.</text>
</comment>
<keyword evidence="2" id="KW-1185">Reference proteome</keyword>
<dbReference type="InterPro" id="IPR036465">
    <property type="entry name" value="vWFA_dom_sf"/>
</dbReference>
<dbReference type="AlphaFoldDB" id="A0AAD3DAP3"/>
<dbReference type="SUPFAM" id="SSF53300">
    <property type="entry name" value="vWA-like"/>
    <property type="match status" value="1"/>
</dbReference>
<protein>
    <recommendedName>
        <fullName evidence="3">VWFA domain-containing protein</fullName>
    </recommendedName>
</protein>